<dbReference type="Proteomes" id="UP000605361">
    <property type="component" value="Unassembled WGS sequence"/>
</dbReference>
<reference evidence="2" key="1">
    <citation type="submission" date="2020-11" db="EMBL/GenBank/DDBJ databases">
        <title>Whole-genome analyses of Nonomuraea sp. K274.</title>
        <authorList>
            <person name="Veyisoglu A."/>
        </authorList>
    </citation>
    <scope>NUCLEOTIDE SEQUENCE</scope>
    <source>
        <strain evidence="2">K274</strain>
    </source>
</reference>
<evidence type="ECO:0000313" key="2">
    <source>
        <dbReference type="EMBL" id="MBF8194102.1"/>
    </source>
</evidence>
<name>A0A931ASD6_9ACTN</name>
<feature type="compositionally biased region" description="Low complexity" evidence="1">
    <location>
        <begin position="69"/>
        <end position="83"/>
    </location>
</feature>
<feature type="region of interest" description="Disordered" evidence="1">
    <location>
        <begin position="55"/>
        <end position="83"/>
    </location>
</feature>
<dbReference type="EMBL" id="JADOGI010000357">
    <property type="protein sequence ID" value="MBF8194102.1"/>
    <property type="molecule type" value="Genomic_DNA"/>
</dbReference>
<evidence type="ECO:0000256" key="1">
    <source>
        <dbReference type="SAM" id="MobiDB-lite"/>
    </source>
</evidence>
<dbReference type="AlphaFoldDB" id="A0A931ASD6"/>
<evidence type="ECO:0000313" key="3">
    <source>
        <dbReference type="Proteomes" id="UP000605361"/>
    </source>
</evidence>
<keyword evidence="3" id="KW-1185">Reference proteome</keyword>
<sequence>MGTFVRRGVAGPTLADHTRLRRGLEEWVREARAAGLDQEDLRALFTVVLSDTVRAGSAKTDTAKTDTPQAGTAQAGTAKEGAA</sequence>
<protein>
    <submittedName>
        <fullName evidence="2">Uncharacterized protein</fullName>
    </submittedName>
</protein>
<organism evidence="2 3">
    <name type="scientific">Nonomuraea cypriaca</name>
    <dbReference type="NCBI Taxonomy" id="1187855"/>
    <lineage>
        <taxon>Bacteria</taxon>
        <taxon>Bacillati</taxon>
        <taxon>Actinomycetota</taxon>
        <taxon>Actinomycetes</taxon>
        <taxon>Streptosporangiales</taxon>
        <taxon>Streptosporangiaceae</taxon>
        <taxon>Nonomuraea</taxon>
    </lineage>
</organism>
<proteinExistence type="predicted"/>
<comment type="caution">
    <text evidence="2">The sequence shown here is derived from an EMBL/GenBank/DDBJ whole genome shotgun (WGS) entry which is preliminary data.</text>
</comment>
<accession>A0A931ASD6</accession>
<gene>
    <name evidence="2" type="ORF">ITP53_52230</name>
</gene>